<comment type="caution">
    <text evidence="1">The sequence shown here is derived from an EMBL/GenBank/DDBJ whole genome shotgun (WGS) entry which is preliminary data.</text>
</comment>
<keyword evidence="2" id="KW-1185">Reference proteome</keyword>
<name>A0A316JBU8_9HYPH</name>
<reference evidence="1 2" key="1">
    <citation type="submission" date="2018-05" db="EMBL/GenBank/DDBJ databases">
        <title>Comparative genomic sequence analysis between strain HN4 and CCM 8460T (Falsochrobactrum ovis) will provide more evidence to prove that HN4 is a new species of Falsochrobactrum.</title>
        <authorList>
            <person name="Lyu W."/>
            <person name="Sun L."/>
            <person name="Yao L."/>
        </authorList>
    </citation>
    <scope>NUCLEOTIDE SEQUENCE [LARGE SCALE GENOMIC DNA]</scope>
    <source>
        <strain evidence="1 2">HN4</strain>
    </source>
</reference>
<gene>
    <name evidence="1" type="ORF">DKP76_10475</name>
</gene>
<dbReference type="AlphaFoldDB" id="A0A316JBU8"/>
<dbReference type="Proteomes" id="UP000245865">
    <property type="component" value="Unassembled WGS sequence"/>
</dbReference>
<accession>A0A316JBU8</accession>
<proteinExistence type="predicted"/>
<dbReference type="EMBL" id="QGDB01000003">
    <property type="protein sequence ID" value="PWL18135.1"/>
    <property type="molecule type" value="Genomic_DNA"/>
</dbReference>
<evidence type="ECO:0000313" key="1">
    <source>
        <dbReference type="EMBL" id="PWL18135.1"/>
    </source>
</evidence>
<organism evidence="1 2">
    <name type="scientific">Falsochrobactrum shanghaiense</name>
    <dbReference type="NCBI Taxonomy" id="2201899"/>
    <lineage>
        <taxon>Bacteria</taxon>
        <taxon>Pseudomonadati</taxon>
        <taxon>Pseudomonadota</taxon>
        <taxon>Alphaproteobacteria</taxon>
        <taxon>Hyphomicrobiales</taxon>
        <taxon>Brucellaceae</taxon>
        <taxon>Falsochrobactrum</taxon>
    </lineage>
</organism>
<sequence length="117" mass="13306">MSDMSDEELERRMSAKLFGREARKGPVVEVRRSRTPKKPVPVVEAVAKEIPIMEGGDDCWVVTFTSLLPDGKRIHLKSIRSPATIDHRQVIREYEAEGRIIQWASKTPEEMLDDDGC</sequence>
<evidence type="ECO:0000313" key="2">
    <source>
        <dbReference type="Proteomes" id="UP000245865"/>
    </source>
</evidence>
<protein>
    <submittedName>
        <fullName evidence="1">Uncharacterized protein</fullName>
    </submittedName>
</protein>